<proteinExistence type="inferred from homology"/>
<comment type="subcellular location">
    <subcellularLocation>
        <location evidence="1">Membrane</location>
        <topology evidence="1">Multi-pass membrane protein</topology>
    </subcellularLocation>
</comment>
<name>A0A1Y1X6P0_9FUNG</name>
<dbReference type="InterPro" id="IPR007248">
    <property type="entry name" value="Mpv17_PMP22"/>
</dbReference>
<keyword evidence="5" id="KW-0472">Membrane</keyword>
<dbReference type="Pfam" id="PF04117">
    <property type="entry name" value="Mpv17_PMP22"/>
    <property type="match status" value="1"/>
</dbReference>
<sequence>MSGFFKWYHHCLNKKPILTQSLTTGVMFAVGDVIAQQLVEKRGKEHDYKRTGRMSLFGACVAGPSTSLWYRFLDRYVVLPNKTHQLFARVFLDQCVYSPLSQVVYLGGTGIFERSSPEEIKEKIRGFGPALMANYKIWPAFQLINFNFVPPNYRSLGTNVVALGWNTYLSVLNQQIIERNKSAARLLAASPIKNNKKDLKKKDNNKK</sequence>
<keyword evidence="4" id="KW-1133">Transmembrane helix</keyword>
<dbReference type="PANTHER" id="PTHR11266:SF17">
    <property type="entry name" value="PROTEIN MPV17"/>
    <property type="match status" value="1"/>
</dbReference>
<accession>A0A1Y1X6P0</accession>
<dbReference type="AlphaFoldDB" id="A0A1Y1X6P0"/>
<reference evidence="7 8" key="1">
    <citation type="submission" date="2016-08" db="EMBL/GenBank/DDBJ databases">
        <title>A Parts List for Fungal Cellulosomes Revealed by Comparative Genomics.</title>
        <authorList>
            <consortium name="DOE Joint Genome Institute"/>
            <person name="Haitjema C.H."/>
            <person name="Gilmore S.P."/>
            <person name="Henske J.K."/>
            <person name="Solomon K.V."/>
            <person name="De Groot R."/>
            <person name="Kuo A."/>
            <person name="Mondo S.J."/>
            <person name="Salamov A.A."/>
            <person name="Labutti K."/>
            <person name="Zhao Z."/>
            <person name="Chiniquy J."/>
            <person name="Barry K."/>
            <person name="Brewer H.M."/>
            <person name="Purvine S.O."/>
            <person name="Wright A.T."/>
            <person name="Boxma B."/>
            <person name="Van Alen T."/>
            <person name="Hackstein J.H."/>
            <person name="Baker S.E."/>
            <person name="Grigoriev I.V."/>
            <person name="O'Malley M.A."/>
        </authorList>
    </citation>
    <scope>NUCLEOTIDE SEQUENCE [LARGE SCALE GENOMIC DNA]</scope>
    <source>
        <strain evidence="7 8">S4</strain>
    </source>
</reference>
<gene>
    <name evidence="7" type="ORF">BCR32DRAFT_204184</name>
</gene>
<dbReference type="STRING" id="1754192.A0A1Y1X6P0"/>
<evidence type="ECO:0000256" key="1">
    <source>
        <dbReference type="ARBA" id="ARBA00004141"/>
    </source>
</evidence>
<keyword evidence="8" id="KW-1185">Reference proteome</keyword>
<comment type="caution">
    <text evidence="7">The sequence shown here is derived from an EMBL/GenBank/DDBJ whole genome shotgun (WGS) entry which is preliminary data.</text>
</comment>
<evidence type="ECO:0000256" key="3">
    <source>
        <dbReference type="ARBA" id="ARBA00022692"/>
    </source>
</evidence>
<protein>
    <submittedName>
        <fullName evidence="7">Sym-1</fullName>
    </submittedName>
</protein>
<comment type="similarity">
    <text evidence="2 6">Belongs to the peroxisomal membrane protein PXMP2/4 family.</text>
</comment>
<evidence type="ECO:0000256" key="6">
    <source>
        <dbReference type="RuleBase" id="RU363053"/>
    </source>
</evidence>
<evidence type="ECO:0000256" key="2">
    <source>
        <dbReference type="ARBA" id="ARBA00006824"/>
    </source>
</evidence>
<dbReference type="PANTHER" id="PTHR11266">
    <property type="entry name" value="PEROXISOMAL MEMBRANE PROTEIN 2, PXMP2 MPV17"/>
    <property type="match status" value="1"/>
</dbReference>
<dbReference type="Proteomes" id="UP000193944">
    <property type="component" value="Unassembled WGS sequence"/>
</dbReference>
<dbReference type="EMBL" id="MCFG01000130">
    <property type="protein sequence ID" value="ORX80964.1"/>
    <property type="molecule type" value="Genomic_DNA"/>
</dbReference>
<evidence type="ECO:0000256" key="4">
    <source>
        <dbReference type="ARBA" id="ARBA00022989"/>
    </source>
</evidence>
<evidence type="ECO:0000256" key="5">
    <source>
        <dbReference type="ARBA" id="ARBA00023136"/>
    </source>
</evidence>
<dbReference type="GO" id="GO:0005739">
    <property type="term" value="C:mitochondrion"/>
    <property type="evidence" value="ECO:0007669"/>
    <property type="project" value="TreeGrafter"/>
</dbReference>
<reference evidence="7 8" key="2">
    <citation type="submission" date="2016-08" db="EMBL/GenBank/DDBJ databases">
        <title>Pervasive Adenine N6-methylation of Active Genes in Fungi.</title>
        <authorList>
            <consortium name="DOE Joint Genome Institute"/>
            <person name="Mondo S.J."/>
            <person name="Dannebaum R.O."/>
            <person name="Kuo R.C."/>
            <person name="Labutti K."/>
            <person name="Haridas S."/>
            <person name="Kuo A."/>
            <person name="Salamov A."/>
            <person name="Ahrendt S.R."/>
            <person name="Lipzen A."/>
            <person name="Sullivan W."/>
            <person name="Andreopoulos W.B."/>
            <person name="Clum A."/>
            <person name="Lindquist E."/>
            <person name="Daum C."/>
            <person name="Ramamoorthy G.K."/>
            <person name="Gryganskyi A."/>
            <person name="Culley D."/>
            <person name="Magnuson J.K."/>
            <person name="James T.Y."/>
            <person name="O'Malley M.A."/>
            <person name="Stajich J.E."/>
            <person name="Spatafora J.W."/>
            <person name="Visel A."/>
            <person name="Grigoriev I.V."/>
        </authorList>
    </citation>
    <scope>NUCLEOTIDE SEQUENCE [LARGE SCALE GENOMIC DNA]</scope>
    <source>
        <strain evidence="7 8">S4</strain>
    </source>
</reference>
<evidence type="ECO:0000313" key="8">
    <source>
        <dbReference type="Proteomes" id="UP000193944"/>
    </source>
</evidence>
<organism evidence="7 8">
    <name type="scientific">Anaeromyces robustus</name>
    <dbReference type="NCBI Taxonomy" id="1754192"/>
    <lineage>
        <taxon>Eukaryota</taxon>
        <taxon>Fungi</taxon>
        <taxon>Fungi incertae sedis</taxon>
        <taxon>Chytridiomycota</taxon>
        <taxon>Chytridiomycota incertae sedis</taxon>
        <taxon>Neocallimastigomycetes</taxon>
        <taxon>Neocallimastigales</taxon>
        <taxon>Neocallimastigaceae</taxon>
        <taxon>Anaeromyces</taxon>
    </lineage>
</organism>
<dbReference type="GO" id="GO:0016020">
    <property type="term" value="C:membrane"/>
    <property type="evidence" value="ECO:0007669"/>
    <property type="project" value="UniProtKB-SubCell"/>
</dbReference>
<evidence type="ECO:0000313" key="7">
    <source>
        <dbReference type="EMBL" id="ORX80964.1"/>
    </source>
</evidence>
<keyword evidence="3" id="KW-0812">Transmembrane</keyword>
<dbReference type="OrthoDB" id="430207at2759"/>